<evidence type="ECO:0000256" key="5">
    <source>
        <dbReference type="ARBA" id="ARBA00022723"/>
    </source>
</evidence>
<feature type="domain" description="DDE Tnp4" evidence="8">
    <location>
        <begin position="160"/>
        <end position="217"/>
    </location>
</feature>
<comment type="caution">
    <text evidence="9">The sequence shown here is derived from an EMBL/GenBank/DDBJ whole genome shotgun (WGS) entry which is preliminary data.</text>
</comment>
<organism evidence="9 10">
    <name type="scientific">Puccinia coronata f. sp. avenae</name>
    <dbReference type="NCBI Taxonomy" id="200324"/>
    <lineage>
        <taxon>Eukaryota</taxon>
        <taxon>Fungi</taxon>
        <taxon>Dikarya</taxon>
        <taxon>Basidiomycota</taxon>
        <taxon>Pucciniomycotina</taxon>
        <taxon>Pucciniomycetes</taxon>
        <taxon>Pucciniales</taxon>
        <taxon>Pucciniaceae</taxon>
        <taxon>Puccinia</taxon>
    </lineage>
</organism>
<gene>
    <name evidence="9" type="ORF">PCASD_24510</name>
</gene>
<evidence type="ECO:0000256" key="1">
    <source>
        <dbReference type="ARBA" id="ARBA00001968"/>
    </source>
</evidence>
<comment type="similarity">
    <text evidence="3">Belongs to the HARBI1 family.</text>
</comment>
<keyword evidence="6" id="KW-0378">Hydrolase</keyword>
<evidence type="ECO:0000256" key="3">
    <source>
        <dbReference type="ARBA" id="ARBA00006958"/>
    </source>
</evidence>
<evidence type="ECO:0000256" key="6">
    <source>
        <dbReference type="ARBA" id="ARBA00022801"/>
    </source>
</evidence>
<comment type="subcellular location">
    <subcellularLocation>
        <location evidence="2">Nucleus</location>
    </subcellularLocation>
</comment>
<evidence type="ECO:0000313" key="9">
    <source>
        <dbReference type="EMBL" id="PLW09685.1"/>
    </source>
</evidence>
<sequence>MSDNDFCQSARTTKEGFIHVLSNIYEHPVFFSHGWKPQLPVPHQLALTLERLATYGNGASIGRLSRNLSVGRGTVVKVTRRVLTALLDLGKRYVTWPDKNRRKEISEVMQLEGFNGCVGFVEGTTFPLFQRPGMDGEVFFDRKKQYLINAQIAPAAYVRENTEFNYCLAKARVRDEHTIGILKNRWSSLHEIRLHLYERPHMKWHIKWIYCCIILHNMLAKLGDSWEEQVNKENPNPNNNELPPDSTARFEDWCSEVKRDCLKVNYARNVLPIP</sequence>
<evidence type="ECO:0000259" key="8">
    <source>
        <dbReference type="Pfam" id="PF13359"/>
    </source>
</evidence>
<reference evidence="9 10" key="1">
    <citation type="submission" date="2017-11" db="EMBL/GenBank/DDBJ databases">
        <title>De novo assembly and phasing of dikaryotic genomes from two isolates of Puccinia coronata f. sp. avenae, the causal agent of oat crown rust.</title>
        <authorList>
            <person name="Miller M.E."/>
            <person name="Zhang Y."/>
            <person name="Omidvar V."/>
            <person name="Sperschneider J."/>
            <person name="Schwessinger B."/>
            <person name="Raley C."/>
            <person name="Palmer J.M."/>
            <person name="Garnica D."/>
            <person name="Upadhyaya N."/>
            <person name="Rathjen J."/>
            <person name="Taylor J.M."/>
            <person name="Park R.F."/>
            <person name="Dodds P.N."/>
            <person name="Hirsch C.D."/>
            <person name="Kianian S.F."/>
            <person name="Figueroa M."/>
        </authorList>
    </citation>
    <scope>NUCLEOTIDE SEQUENCE [LARGE SCALE GENOMIC DNA]</scope>
    <source>
        <strain evidence="9">12SD80</strain>
    </source>
</reference>
<keyword evidence="5" id="KW-0479">Metal-binding</keyword>
<evidence type="ECO:0000313" key="10">
    <source>
        <dbReference type="Proteomes" id="UP000235392"/>
    </source>
</evidence>
<protein>
    <recommendedName>
        <fullName evidence="8">DDE Tnp4 domain-containing protein</fullName>
    </recommendedName>
</protein>
<dbReference type="GO" id="GO:0005634">
    <property type="term" value="C:nucleus"/>
    <property type="evidence" value="ECO:0007669"/>
    <property type="project" value="UniProtKB-SubCell"/>
</dbReference>
<keyword evidence="4" id="KW-0540">Nuclease</keyword>
<dbReference type="InterPro" id="IPR045249">
    <property type="entry name" value="HARBI1-like"/>
</dbReference>
<evidence type="ECO:0000256" key="2">
    <source>
        <dbReference type="ARBA" id="ARBA00004123"/>
    </source>
</evidence>
<keyword evidence="7" id="KW-0539">Nucleus</keyword>
<name>A0A2N5S8X3_9BASI</name>
<evidence type="ECO:0000256" key="7">
    <source>
        <dbReference type="ARBA" id="ARBA00023242"/>
    </source>
</evidence>
<dbReference type="GO" id="GO:0016787">
    <property type="term" value="F:hydrolase activity"/>
    <property type="evidence" value="ECO:0007669"/>
    <property type="project" value="UniProtKB-KW"/>
</dbReference>
<dbReference type="GO" id="GO:0004518">
    <property type="term" value="F:nuclease activity"/>
    <property type="evidence" value="ECO:0007669"/>
    <property type="project" value="UniProtKB-KW"/>
</dbReference>
<dbReference type="PANTHER" id="PTHR22930:SF85">
    <property type="entry name" value="GH03217P-RELATED"/>
    <property type="match status" value="1"/>
</dbReference>
<comment type="cofactor">
    <cofactor evidence="1">
        <name>a divalent metal cation</name>
        <dbReference type="ChEBI" id="CHEBI:60240"/>
    </cofactor>
</comment>
<dbReference type="InterPro" id="IPR027806">
    <property type="entry name" value="HARBI1_dom"/>
</dbReference>
<dbReference type="PANTHER" id="PTHR22930">
    <property type="match status" value="1"/>
</dbReference>
<dbReference type="EMBL" id="PGCI01000996">
    <property type="protein sequence ID" value="PLW09685.1"/>
    <property type="molecule type" value="Genomic_DNA"/>
</dbReference>
<dbReference type="Proteomes" id="UP000235392">
    <property type="component" value="Unassembled WGS sequence"/>
</dbReference>
<dbReference type="GO" id="GO:0046872">
    <property type="term" value="F:metal ion binding"/>
    <property type="evidence" value="ECO:0007669"/>
    <property type="project" value="UniProtKB-KW"/>
</dbReference>
<evidence type="ECO:0000256" key="4">
    <source>
        <dbReference type="ARBA" id="ARBA00022722"/>
    </source>
</evidence>
<proteinExistence type="inferred from homology"/>
<dbReference type="AlphaFoldDB" id="A0A2N5S8X3"/>
<accession>A0A2N5S8X3</accession>
<dbReference type="Pfam" id="PF13359">
    <property type="entry name" value="DDE_Tnp_4"/>
    <property type="match status" value="1"/>
</dbReference>